<gene>
    <name evidence="2" type="primary">LOC107831855</name>
</gene>
<protein>
    <recommendedName>
        <fullName evidence="1">Integrase catalytic domain-containing protein</fullName>
    </recommendedName>
</protein>
<dbReference type="OrthoDB" id="1738613at2759"/>
<name>A0A1S4DP02_TOBAC</name>
<dbReference type="GO" id="GO:0015074">
    <property type="term" value="P:DNA integration"/>
    <property type="evidence" value="ECO:0007669"/>
    <property type="project" value="InterPro"/>
</dbReference>
<dbReference type="RefSeq" id="XP_016515135.1">
    <property type="nucleotide sequence ID" value="XM_016659649.1"/>
</dbReference>
<evidence type="ECO:0000313" key="2">
    <source>
        <dbReference type="RefSeq" id="XP_016515135.1"/>
    </source>
</evidence>
<sequence length="182" mass="20865">MDFVTGLPRTSRKFDSIWVVVDRLTKSAHFIPVCTSYSSERLASIFIREIVRLHGVPVSIISDRGTQFTSQFWRAFHQGMGTQDALERVKVIQERLRTAQSRQKSYADRRVRELSFMVGEKVLLKVSPMKGVMRLSGVHPVFHVSMLRKYVEDPSHVLDFGSIQLDNDLTYDVKPVAILGRQ</sequence>
<accession>A0A1S4DP02</accession>
<dbReference type="PaxDb" id="4097-A0A1S4DP02"/>
<dbReference type="PROSITE" id="PS50994">
    <property type="entry name" value="INTEGRASE"/>
    <property type="match status" value="1"/>
</dbReference>
<dbReference type="AlphaFoldDB" id="A0A1S4DP02"/>
<dbReference type="PANTHER" id="PTHR35046:SF26">
    <property type="entry name" value="RNA-DIRECTED DNA POLYMERASE"/>
    <property type="match status" value="1"/>
</dbReference>
<proteinExistence type="predicted"/>
<dbReference type="InterPro" id="IPR012337">
    <property type="entry name" value="RNaseH-like_sf"/>
</dbReference>
<feature type="non-terminal residue" evidence="2">
    <location>
        <position position="182"/>
    </location>
</feature>
<organism evidence="2">
    <name type="scientific">Nicotiana tabacum</name>
    <name type="common">Common tobacco</name>
    <dbReference type="NCBI Taxonomy" id="4097"/>
    <lineage>
        <taxon>Eukaryota</taxon>
        <taxon>Viridiplantae</taxon>
        <taxon>Streptophyta</taxon>
        <taxon>Embryophyta</taxon>
        <taxon>Tracheophyta</taxon>
        <taxon>Spermatophyta</taxon>
        <taxon>Magnoliopsida</taxon>
        <taxon>eudicotyledons</taxon>
        <taxon>Gunneridae</taxon>
        <taxon>Pentapetalae</taxon>
        <taxon>asterids</taxon>
        <taxon>lamiids</taxon>
        <taxon>Solanales</taxon>
        <taxon>Solanaceae</taxon>
        <taxon>Nicotianoideae</taxon>
        <taxon>Nicotianeae</taxon>
        <taxon>Nicotiana</taxon>
    </lineage>
</organism>
<dbReference type="KEGG" id="nta:107831855"/>
<dbReference type="SUPFAM" id="SSF53098">
    <property type="entry name" value="Ribonuclease H-like"/>
    <property type="match status" value="1"/>
</dbReference>
<dbReference type="GO" id="GO:0003676">
    <property type="term" value="F:nucleic acid binding"/>
    <property type="evidence" value="ECO:0007669"/>
    <property type="project" value="InterPro"/>
</dbReference>
<reference evidence="2" key="1">
    <citation type="submission" date="2025-08" db="UniProtKB">
        <authorList>
            <consortium name="RefSeq"/>
        </authorList>
    </citation>
    <scope>IDENTIFICATION</scope>
</reference>
<dbReference type="STRING" id="4097.A0A1S4DP02"/>
<dbReference type="InterPro" id="IPR001584">
    <property type="entry name" value="Integrase_cat-core"/>
</dbReference>
<feature type="domain" description="Integrase catalytic" evidence="1">
    <location>
        <begin position="1"/>
        <end position="83"/>
    </location>
</feature>
<dbReference type="PANTHER" id="PTHR35046">
    <property type="entry name" value="ZINC KNUCKLE (CCHC-TYPE) FAMILY PROTEIN"/>
    <property type="match status" value="1"/>
</dbReference>
<dbReference type="Gene3D" id="3.30.420.10">
    <property type="entry name" value="Ribonuclease H-like superfamily/Ribonuclease H"/>
    <property type="match status" value="1"/>
</dbReference>
<dbReference type="InterPro" id="IPR036397">
    <property type="entry name" value="RNaseH_sf"/>
</dbReference>
<evidence type="ECO:0000259" key="1">
    <source>
        <dbReference type="PROSITE" id="PS50994"/>
    </source>
</evidence>